<accession>A0A2Z2KB56</accession>
<protein>
    <submittedName>
        <fullName evidence="1">Uncharacterized protein</fullName>
    </submittedName>
</protein>
<sequence length="167" mass="19488">MEYAKHNNIKILIEDRDYLHMALSDHVDYICSCGETHSRRLRNIMNGSVRCPKCIEIKKVQTSFERFGCANPMQNSVVRAKTFKTFNINNSMSISLQQAYIHSITSGDINYLCEGSFLDIAFPEENIYIEYDGGLHDGKVKFGLISEKKFKEKERRRRYALYRNGWN</sequence>
<dbReference type="KEGG" id="pdh:B9T62_19310"/>
<dbReference type="AlphaFoldDB" id="A0A2Z2KB56"/>
<keyword evidence="2" id="KW-1185">Reference proteome</keyword>
<organism evidence="1 2">
    <name type="scientific">Paenibacillus donghaensis</name>
    <dbReference type="NCBI Taxonomy" id="414771"/>
    <lineage>
        <taxon>Bacteria</taxon>
        <taxon>Bacillati</taxon>
        <taxon>Bacillota</taxon>
        <taxon>Bacilli</taxon>
        <taxon>Bacillales</taxon>
        <taxon>Paenibacillaceae</taxon>
        <taxon>Paenibacillus</taxon>
    </lineage>
</organism>
<name>A0A2Z2KB56_9BACL</name>
<dbReference type="Proteomes" id="UP000249890">
    <property type="component" value="Chromosome"/>
</dbReference>
<proteinExistence type="predicted"/>
<dbReference type="Gene3D" id="3.40.960.10">
    <property type="entry name" value="VSR Endonuclease"/>
    <property type="match status" value="1"/>
</dbReference>
<evidence type="ECO:0000313" key="2">
    <source>
        <dbReference type="Proteomes" id="UP000249890"/>
    </source>
</evidence>
<gene>
    <name evidence="1" type="ORF">B9T62_19310</name>
</gene>
<reference evidence="1 2" key="1">
    <citation type="submission" date="2017-06" db="EMBL/GenBank/DDBJ databases">
        <title>Complete genome sequence of Paenibacillus donghaensis KCTC 13049T isolated from East Sea sediment, South Korea.</title>
        <authorList>
            <person name="Jung B.K."/>
            <person name="Hong S.-J."/>
            <person name="Shin J.-H."/>
        </authorList>
    </citation>
    <scope>NUCLEOTIDE SEQUENCE [LARGE SCALE GENOMIC DNA]</scope>
    <source>
        <strain evidence="1 2">KCTC 13049</strain>
    </source>
</reference>
<dbReference type="EMBL" id="CP021780">
    <property type="protein sequence ID" value="ASA22757.1"/>
    <property type="molecule type" value="Genomic_DNA"/>
</dbReference>
<evidence type="ECO:0000313" key="1">
    <source>
        <dbReference type="EMBL" id="ASA22757.1"/>
    </source>
</evidence>